<dbReference type="PRINTS" id="PR00190">
    <property type="entry name" value="ACTIN"/>
</dbReference>
<dbReference type="SMART" id="SM00268">
    <property type="entry name" value="ACTIN"/>
    <property type="match status" value="1"/>
</dbReference>
<dbReference type="HOGENOM" id="CLU_027965_0_2_1"/>
<organism evidence="2 3">
    <name type="scientific">Ciona intestinalis</name>
    <name type="common">Transparent sea squirt</name>
    <name type="synonym">Ascidia intestinalis</name>
    <dbReference type="NCBI Taxonomy" id="7719"/>
    <lineage>
        <taxon>Eukaryota</taxon>
        <taxon>Metazoa</taxon>
        <taxon>Chordata</taxon>
        <taxon>Tunicata</taxon>
        <taxon>Ascidiacea</taxon>
        <taxon>Phlebobranchia</taxon>
        <taxon>Cionidae</taxon>
        <taxon>Ciona</taxon>
    </lineage>
</organism>
<dbReference type="GeneTree" id="ENSGT00940000170667"/>
<reference evidence="2" key="3">
    <citation type="submission" date="2025-08" db="UniProtKB">
        <authorList>
            <consortium name="Ensembl"/>
        </authorList>
    </citation>
    <scope>IDENTIFICATION</scope>
</reference>
<comment type="similarity">
    <text evidence="1">Belongs to the actin family.</text>
</comment>
<dbReference type="SUPFAM" id="SSF53067">
    <property type="entry name" value="Actin-like ATPase domain"/>
    <property type="match status" value="2"/>
</dbReference>
<dbReference type="Gene3D" id="3.30.420.40">
    <property type="match status" value="2"/>
</dbReference>
<name>F6UC91_CIOIN</name>
<dbReference type="PROSITE" id="PS00432">
    <property type="entry name" value="ACTINS_2"/>
    <property type="match status" value="1"/>
</dbReference>
<dbReference type="Gene3D" id="3.90.640.10">
    <property type="entry name" value="Actin, Chain A, domain 4"/>
    <property type="match status" value="1"/>
</dbReference>
<dbReference type="EMBL" id="EAAA01001884">
    <property type="status" value="NOT_ANNOTATED_CDS"/>
    <property type="molecule type" value="Genomic_DNA"/>
</dbReference>
<reference evidence="2" key="2">
    <citation type="journal article" date="2008" name="Genome Biol.">
        <title>Improved genome assembly and evidence-based global gene model set for the chordate Ciona intestinalis: new insight into intron and operon populations.</title>
        <authorList>
            <person name="Satou Y."/>
            <person name="Mineta K."/>
            <person name="Ogasawara M."/>
            <person name="Sasakura Y."/>
            <person name="Shoguchi E."/>
            <person name="Ueno K."/>
            <person name="Yamada L."/>
            <person name="Matsumoto J."/>
            <person name="Wasserscheid J."/>
            <person name="Dewar K."/>
            <person name="Wiley G.B."/>
            <person name="Macmil S.L."/>
            <person name="Roe B.A."/>
            <person name="Zeller R.W."/>
            <person name="Hastings K.E."/>
            <person name="Lemaire P."/>
            <person name="Lindquist E."/>
            <person name="Endo T."/>
            <person name="Hotta K."/>
            <person name="Inaba K."/>
        </authorList>
    </citation>
    <scope>NUCLEOTIDE SEQUENCE [LARGE SCALE GENOMIC DNA]</scope>
    <source>
        <strain evidence="2">wild type</strain>
    </source>
</reference>
<dbReference type="PANTHER" id="PTHR11937">
    <property type="entry name" value="ACTIN"/>
    <property type="match status" value="1"/>
</dbReference>
<reference evidence="2" key="4">
    <citation type="submission" date="2025-09" db="UniProtKB">
        <authorList>
            <consortium name="Ensembl"/>
        </authorList>
    </citation>
    <scope>IDENTIFICATION</scope>
</reference>
<dbReference type="InterPro" id="IPR043129">
    <property type="entry name" value="ATPase_NBD"/>
</dbReference>
<dbReference type="Pfam" id="PF00022">
    <property type="entry name" value="Actin"/>
    <property type="match status" value="1"/>
</dbReference>
<dbReference type="STRING" id="7719.ENSCINP00000024954"/>
<dbReference type="Proteomes" id="UP000008144">
    <property type="component" value="Chromosome 4"/>
</dbReference>
<proteinExistence type="inferred from homology"/>
<sequence length="326" mass="37002">MSVLSAAFTDLRSSQLRFPFHRGVINNLEDAEKVWTSSLESVTRSQVDRSVLVTGSIINTQYGRRSVLTHLFENLDVASVCIAFEPLLSLLSRGRSTGLVVRCGGELTEAYPVISGVIQQHHCERTNLAGNDVTEYLRRILHFEKGYEWCRLGEQLIIEDVKETMAHVSLDYDAEMQLRPSHRTYQLNDGQTIPLGDELFRCSEILFQPELQGIRSKSVVDVIALAILNTNIEHRAELMNNIQLIGGGVKLRGFKDRLSAELDRITPQSITPNFVRDRENAAQITSWLGGSAYSEIFRHPSHWITKLEYEEEGYSSFTRRSNIEFI</sequence>
<evidence type="ECO:0000256" key="1">
    <source>
        <dbReference type="RuleBase" id="RU000487"/>
    </source>
</evidence>
<evidence type="ECO:0000313" key="3">
    <source>
        <dbReference type="Proteomes" id="UP000008144"/>
    </source>
</evidence>
<keyword evidence="3" id="KW-1185">Reference proteome</keyword>
<evidence type="ECO:0000313" key="2">
    <source>
        <dbReference type="Ensembl" id="ENSCINP00000024954.2"/>
    </source>
</evidence>
<dbReference type="InterPro" id="IPR004001">
    <property type="entry name" value="Actin_CS"/>
</dbReference>
<accession>F6UC91</accession>
<dbReference type="InParanoid" id="F6UC91"/>
<dbReference type="Ensembl" id="ENSCINT00000025200.2">
    <property type="protein sequence ID" value="ENSCINP00000024954.2"/>
    <property type="gene ID" value="ENSCING00000013640.2"/>
</dbReference>
<dbReference type="GO" id="GO:0015629">
    <property type="term" value="C:actin cytoskeleton"/>
    <property type="evidence" value="ECO:0000318"/>
    <property type="project" value="GO_Central"/>
</dbReference>
<dbReference type="InterPro" id="IPR004000">
    <property type="entry name" value="Actin"/>
</dbReference>
<protein>
    <submittedName>
        <fullName evidence="2">Uncharacterized protein</fullName>
    </submittedName>
</protein>
<reference evidence="3" key="1">
    <citation type="journal article" date="2002" name="Science">
        <title>The draft genome of Ciona intestinalis: insights into chordate and vertebrate origins.</title>
        <authorList>
            <person name="Dehal P."/>
            <person name="Satou Y."/>
            <person name="Campbell R.K."/>
            <person name="Chapman J."/>
            <person name="Degnan B."/>
            <person name="De Tomaso A."/>
            <person name="Davidson B."/>
            <person name="Di Gregorio A."/>
            <person name="Gelpke M."/>
            <person name="Goodstein D.M."/>
            <person name="Harafuji N."/>
            <person name="Hastings K.E."/>
            <person name="Ho I."/>
            <person name="Hotta K."/>
            <person name="Huang W."/>
            <person name="Kawashima T."/>
            <person name="Lemaire P."/>
            <person name="Martinez D."/>
            <person name="Meinertzhagen I.A."/>
            <person name="Necula S."/>
            <person name="Nonaka M."/>
            <person name="Putnam N."/>
            <person name="Rash S."/>
            <person name="Saiga H."/>
            <person name="Satake M."/>
            <person name="Terry A."/>
            <person name="Yamada L."/>
            <person name="Wang H.G."/>
            <person name="Awazu S."/>
            <person name="Azumi K."/>
            <person name="Boore J."/>
            <person name="Branno M."/>
            <person name="Chin-Bow S."/>
            <person name="DeSantis R."/>
            <person name="Doyle S."/>
            <person name="Francino P."/>
            <person name="Keys D.N."/>
            <person name="Haga S."/>
            <person name="Hayashi H."/>
            <person name="Hino K."/>
            <person name="Imai K.S."/>
            <person name="Inaba K."/>
            <person name="Kano S."/>
            <person name="Kobayashi K."/>
            <person name="Kobayashi M."/>
            <person name="Lee B.I."/>
            <person name="Makabe K.W."/>
            <person name="Manohar C."/>
            <person name="Matassi G."/>
            <person name="Medina M."/>
            <person name="Mochizuki Y."/>
            <person name="Mount S."/>
            <person name="Morishita T."/>
            <person name="Miura S."/>
            <person name="Nakayama A."/>
            <person name="Nishizaka S."/>
            <person name="Nomoto H."/>
            <person name="Ohta F."/>
            <person name="Oishi K."/>
            <person name="Rigoutsos I."/>
            <person name="Sano M."/>
            <person name="Sasaki A."/>
            <person name="Sasakura Y."/>
            <person name="Shoguchi E."/>
            <person name="Shin-i T."/>
            <person name="Spagnuolo A."/>
            <person name="Stainier D."/>
            <person name="Suzuki M.M."/>
            <person name="Tassy O."/>
            <person name="Takatori N."/>
            <person name="Tokuoka M."/>
            <person name="Yagi K."/>
            <person name="Yoshizaki F."/>
            <person name="Wada S."/>
            <person name="Zhang C."/>
            <person name="Hyatt P.D."/>
            <person name="Larimer F."/>
            <person name="Detter C."/>
            <person name="Doggett N."/>
            <person name="Glavina T."/>
            <person name="Hawkins T."/>
            <person name="Richardson P."/>
            <person name="Lucas S."/>
            <person name="Kohara Y."/>
            <person name="Levine M."/>
            <person name="Satoh N."/>
            <person name="Rokhsar D.S."/>
        </authorList>
    </citation>
    <scope>NUCLEOTIDE SEQUENCE [LARGE SCALE GENOMIC DNA]</scope>
</reference>
<dbReference type="AlphaFoldDB" id="F6UC91"/>